<name>A0A0J8RWS1_COCIT</name>
<evidence type="ECO:0008006" key="3">
    <source>
        <dbReference type="Google" id="ProtNLM"/>
    </source>
</evidence>
<proteinExistence type="predicted"/>
<dbReference type="STRING" id="396776.A0A0J8RWS1"/>
<sequence>MAIPHVINENRIRGPFYLCHLDPHFGNMLFDDDFNLTGVWTRAQRSHALSADVTLDYTSPVYQQKQKDQISSLRSSSFGLCKRKEQSQAWSMVIKRRTLSAPPRCLNSCLPFALKLRTSVHTALHTRSPGMENPAKPVCGYRRDTHHTLSLQSKLEISIKEAVEFSPRTQSGGQPKWVDRWIASNVLVSVQEYGMEEFMPDQ</sequence>
<reference evidence="2" key="1">
    <citation type="journal article" date="2010" name="Genome Res.">
        <title>Population genomic sequencing of Coccidioides fungi reveals recent hybridization and transposon control.</title>
        <authorList>
            <person name="Neafsey D.E."/>
            <person name="Barker B.M."/>
            <person name="Sharpton T.J."/>
            <person name="Stajich J.E."/>
            <person name="Park D.J."/>
            <person name="Whiston E."/>
            <person name="Hung C.-Y."/>
            <person name="McMahan C."/>
            <person name="White J."/>
            <person name="Sykes S."/>
            <person name="Heiman D."/>
            <person name="Young S."/>
            <person name="Zeng Q."/>
            <person name="Abouelleil A."/>
            <person name="Aftuck L."/>
            <person name="Bessette D."/>
            <person name="Brown A."/>
            <person name="FitzGerald M."/>
            <person name="Lui A."/>
            <person name="Macdonald J.P."/>
            <person name="Priest M."/>
            <person name="Orbach M.J."/>
            <person name="Galgiani J.N."/>
            <person name="Kirkland T.N."/>
            <person name="Cole G.T."/>
            <person name="Birren B.W."/>
            <person name="Henn M.R."/>
            <person name="Taylor J.W."/>
            <person name="Rounsley S.D."/>
        </authorList>
    </citation>
    <scope>NUCLEOTIDE SEQUENCE [LARGE SCALE GENOMIC DNA]</scope>
    <source>
        <strain evidence="2">H538.4</strain>
    </source>
</reference>
<accession>A0A0J8RWS1</accession>
<protein>
    <recommendedName>
        <fullName evidence="3">Aminoglycoside phosphotransferase domain-containing protein</fullName>
    </recommendedName>
</protein>
<dbReference type="EMBL" id="DS017005">
    <property type="protein sequence ID" value="KMU88569.1"/>
    <property type="molecule type" value="Genomic_DNA"/>
</dbReference>
<organism evidence="1 2">
    <name type="scientific">Coccidioides immitis H538.4</name>
    <dbReference type="NCBI Taxonomy" id="396776"/>
    <lineage>
        <taxon>Eukaryota</taxon>
        <taxon>Fungi</taxon>
        <taxon>Dikarya</taxon>
        <taxon>Ascomycota</taxon>
        <taxon>Pezizomycotina</taxon>
        <taxon>Eurotiomycetes</taxon>
        <taxon>Eurotiomycetidae</taxon>
        <taxon>Onygenales</taxon>
        <taxon>Onygenaceae</taxon>
        <taxon>Coccidioides</taxon>
    </lineage>
</organism>
<evidence type="ECO:0000313" key="2">
    <source>
        <dbReference type="Proteomes" id="UP000054563"/>
    </source>
</evidence>
<evidence type="ECO:0000313" key="1">
    <source>
        <dbReference type="EMBL" id="KMU88569.1"/>
    </source>
</evidence>
<dbReference type="OrthoDB" id="10003767at2759"/>
<dbReference type="VEuPathDB" id="FungiDB:CIHG_06369"/>
<gene>
    <name evidence="1" type="ORF">CIHG_06369</name>
</gene>
<dbReference type="Proteomes" id="UP000054563">
    <property type="component" value="Unassembled WGS sequence"/>
</dbReference>
<dbReference type="AlphaFoldDB" id="A0A0J8RWS1"/>